<dbReference type="AlphaFoldDB" id="A0A814TX79"/>
<organism evidence="1 3">
    <name type="scientific">Adineta steineri</name>
    <dbReference type="NCBI Taxonomy" id="433720"/>
    <lineage>
        <taxon>Eukaryota</taxon>
        <taxon>Metazoa</taxon>
        <taxon>Spiralia</taxon>
        <taxon>Gnathifera</taxon>
        <taxon>Rotifera</taxon>
        <taxon>Eurotatoria</taxon>
        <taxon>Bdelloidea</taxon>
        <taxon>Adinetida</taxon>
        <taxon>Adinetidae</taxon>
        <taxon>Adineta</taxon>
    </lineage>
</organism>
<sequence length="81" mass="9816">MHTHPQLQPQILNKLPSNYIRHWGFAQSKSEHEQHQYRIRTQILNELKEYCQKADNVSNHVPKQDTFSFEWKKNDDIKQKS</sequence>
<proteinExistence type="predicted"/>
<accession>A0A814TX79</accession>
<gene>
    <name evidence="1" type="ORF">IZO911_LOCUS26666</name>
    <name evidence="2" type="ORF">KXQ929_LOCUS21108</name>
</gene>
<dbReference type="Proteomes" id="UP000663860">
    <property type="component" value="Unassembled WGS sequence"/>
</dbReference>
<evidence type="ECO:0000313" key="3">
    <source>
        <dbReference type="Proteomes" id="UP000663860"/>
    </source>
</evidence>
<dbReference type="Proteomes" id="UP000663868">
    <property type="component" value="Unassembled WGS sequence"/>
</dbReference>
<dbReference type="EMBL" id="CAJNOE010000352">
    <property type="protein sequence ID" value="CAF1167038.1"/>
    <property type="molecule type" value="Genomic_DNA"/>
</dbReference>
<evidence type="ECO:0000313" key="2">
    <source>
        <dbReference type="EMBL" id="CAF3869210.1"/>
    </source>
</evidence>
<reference evidence="1" key="1">
    <citation type="submission" date="2021-02" db="EMBL/GenBank/DDBJ databases">
        <authorList>
            <person name="Nowell W R."/>
        </authorList>
    </citation>
    <scope>NUCLEOTIDE SEQUENCE</scope>
</reference>
<name>A0A814TX79_9BILA</name>
<evidence type="ECO:0000313" key="1">
    <source>
        <dbReference type="EMBL" id="CAF1167038.1"/>
    </source>
</evidence>
<dbReference type="EMBL" id="CAJOBB010001525">
    <property type="protein sequence ID" value="CAF3869210.1"/>
    <property type="molecule type" value="Genomic_DNA"/>
</dbReference>
<protein>
    <submittedName>
        <fullName evidence="1">Uncharacterized protein</fullName>
    </submittedName>
</protein>
<comment type="caution">
    <text evidence="1">The sequence shown here is derived from an EMBL/GenBank/DDBJ whole genome shotgun (WGS) entry which is preliminary data.</text>
</comment>